<dbReference type="Gene3D" id="3.40.50.300">
    <property type="entry name" value="P-loop containing nucleotide triphosphate hydrolases"/>
    <property type="match status" value="1"/>
</dbReference>
<organism evidence="8 9">
    <name type="scientific">Pseudodesulfovibrio hydrargyri</name>
    <dbReference type="NCBI Taxonomy" id="2125990"/>
    <lineage>
        <taxon>Bacteria</taxon>
        <taxon>Pseudomonadati</taxon>
        <taxon>Thermodesulfobacteriota</taxon>
        <taxon>Desulfovibrionia</taxon>
        <taxon>Desulfovibrionales</taxon>
        <taxon>Desulfovibrionaceae</taxon>
    </lineage>
</organism>
<keyword evidence="8" id="KW-0418">Kinase</keyword>
<evidence type="ECO:0000256" key="4">
    <source>
        <dbReference type="ARBA" id="ARBA00022741"/>
    </source>
</evidence>
<dbReference type="SMART" id="SM00072">
    <property type="entry name" value="GuKc"/>
    <property type="match status" value="1"/>
</dbReference>
<evidence type="ECO:0000256" key="6">
    <source>
        <dbReference type="HAMAP-Rule" id="MF_00836"/>
    </source>
</evidence>
<evidence type="ECO:0000313" key="9">
    <source>
        <dbReference type="Proteomes" id="UP000181901"/>
    </source>
</evidence>
<comment type="caution">
    <text evidence="6">Lacks conserved residue(s) required for the propagation of feature annotation.</text>
</comment>
<evidence type="ECO:0000313" key="8">
    <source>
        <dbReference type="EMBL" id="OIQ49863.1"/>
    </source>
</evidence>
<sequence>MIPGNLIYVIGPSGCGKDSIMLYARKHCPGSEAAFAHRYITRPADAGGENHVALLPDEYRARLDLGLFALAWDSHGNRYGVGLEIDAWLEAGLNVVVNGSRAYLPEAARRYPDLVPVLVTLDRDILRQRLILRGRETAEEIEGRLQRAGDYAVSHPALVTIDNSGELAEAGRALLDLARRRPPRMRRAV</sequence>
<dbReference type="InterPro" id="IPR012699">
    <property type="entry name" value="PhnN"/>
</dbReference>
<dbReference type="SUPFAM" id="SSF52540">
    <property type="entry name" value="P-loop containing nucleoside triphosphate hydrolases"/>
    <property type="match status" value="1"/>
</dbReference>
<dbReference type="HAMAP" id="MF_00836">
    <property type="entry name" value="PhnN"/>
    <property type="match status" value="1"/>
</dbReference>
<dbReference type="EMBL" id="LKAQ01000004">
    <property type="protein sequence ID" value="OIQ49863.1"/>
    <property type="molecule type" value="Genomic_DNA"/>
</dbReference>
<name>A0A1J5N9B1_9BACT</name>
<reference evidence="8 9" key="1">
    <citation type="submission" date="2015-09" db="EMBL/GenBank/DDBJ databases">
        <title>Genome of Desulfovibrio dechloracetivorans BerOc1, a mercury methylating strain isolated from highly hydrocarbons and metals contaminated coastal sediments.</title>
        <authorList>
            <person name="Goni Urriza M."/>
            <person name="Gassie C."/>
            <person name="Bouchez O."/>
            <person name="Klopp C."/>
            <person name="Ranchou-Peyruse A."/>
            <person name="Remy G."/>
        </authorList>
    </citation>
    <scope>NUCLEOTIDE SEQUENCE [LARGE SCALE GENOMIC DNA]</scope>
    <source>
        <strain evidence="8 9">BerOc1</strain>
    </source>
</reference>
<dbReference type="GO" id="GO:0019634">
    <property type="term" value="P:organic phosphonate metabolic process"/>
    <property type="evidence" value="ECO:0007669"/>
    <property type="project" value="UniProtKB-UniRule"/>
</dbReference>
<comment type="similarity">
    <text evidence="6">Belongs to the ribose 1,5-bisphosphokinase family.</text>
</comment>
<keyword evidence="4 6" id="KW-0547">Nucleotide-binding</keyword>
<evidence type="ECO:0000259" key="7">
    <source>
        <dbReference type="SMART" id="SM00072"/>
    </source>
</evidence>
<dbReference type="AlphaFoldDB" id="A0A1J5N9B1"/>
<comment type="caution">
    <text evidence="8">The sequence shown here is derived from an EMBL/GenBank/DDBJ whole genome shotgun (WGS) entry which is preliminary data.</text>
</comment>
<protein>
    <recommendedName>
        <fullName evidence="6">Ribose 1,5-bisphosphate phosphokinase PhnN</fullName>
        <ecNumber evidence="6">2.7.4.23</ecNumber>
    </recommendedName>
    <alternativeName>
        <fullName evidence="6">Ribose 1,5-bisphosphokinase</fullName>
    </alternativeName>
</protein>
<feature type="domain" description="Guanylate kinase/L-type calcium channel beta subunit" evidence="7">
    <location>
        <begin position="3"/>
        <end position="182"/>
    </location>
</feature>
<evidence type="ECO:0000256" key="5">
    <source>
        <dbReference type="ARBA" id="ARBA00022840"/>
    </source>
</evidence>
<comment type="catalytic activity">
    <reaction evidence="1 6">
        <text>alpha-D-ribose 1,5-bisphosphate + ATP = 5-phospho-alpha-D-ribose 1-diphosphate + ADP</text>
        <dbReference type="Rhea" id="RHEA:20109"/>
        <dbReference type="ChEBI" id="CHEBI:30616"/>
        <dbReference type="ChEBI" id="CHEBI:58017"/>
        <dbReference type="ChEBI" id="CHEBI:68688"/>
        <dbReference type="ChEBI" id="CHEBI:456216"/>
        <dbReference type="EC" id="2.7.4.23"/>
    </reaction>
</comment>
<keyword evidence="9" id="KW-1185">Reference proteome</keyword>
<evidence type="ECO:0000256" key="1">
    <source>
        <dbReference type="ARBA" id="ARBA00000373"/>
    </source>
</evidence>
<dbReference type="EC" id="2.7.4.23" evidence="6"/>
<gene>
    <name evidence="6 8" type="primary">phnN</name>
    <name evidence="8" type="ORF">BerOc1_01791</name>
</gene>
<evidence type="ECO:0000256" key="2">
    <source>
        <dbReference type="ARBA" id="ARBA00005069"/>
    </source>
</evidence>
<dbReference type="RefSeq" id="WP_071545348.1">
    <property type="nucleotide sequence ID" value="NZ_LKAQ01000004.1"/>
</dbReference>
<dbReference type="UniPathway" id="UPA00087">
    <property type="reaction ID" value="UER00175"/>
</dbReference>
<dbReference type="OrthoDB" id="341217at2"/>
<dbReference type="GO" id="GO:0006015">
    <property type="term" value="P:5-phosphoribose 1-diphosphate biosynthetic process"/>
    <property type="evidence" value="ECO:0007669"/>
    <property type="project" value="UniProtKB-UniRule"/>
</dbReference>
<accession>A0A1J5N9B1</accession>
<comment type="pathway">
    <text evidence="2 6">Metabolic intermediate biosynthesis; 5-phospho-alpha-D-ribose 1-diphosphate biosynthesis; 5-phospho-alpha-D-ribose 1-diphosphate from D-ribose 5-phosphate (route II): step 3/3.</text>
</comment>
<evidence type="ECO:0000256" key="3">
    <source>
        <dbReference type="ARBA" id="ARBA00022679"/>
    </source>
</evidence>
<comment type="function">
    <text evidence="6">Catalyzes the phosphorylation of ribose 1,5-bisphosphate to 5-phospho-D-ribosyl alpha-1-diphosphate (PRPP).</text>
</comment>
<dbReference type="InterPro" id="IPR008145">
    <property type="entry name" value="GK/Ca_channel_bsu"/>
</dbReference>
<keyword evidence="5 6" id="KW-0067">ATP-binding</keyword>
<keyword evidence="3 6" id="KW-0808">Transferase</keyword>
<dbReference type="GO" id="GO:0033863">
    <property type="term" value="F:ribose 1,5-bisphosphate phosphokinase activity"/>
    <property type="evidence" value="ECO:0007669"/>
    <property type="project" value="UniProtKB-UniRule"/>
</dbReference>
<dbReference type="Proteomes" id="UP000181901">
    <property type="component" value="Unassembled WGS sequence"/>
</dbReference>
<dbReference type="NCBIfam" id="NF007485">
    <property type="entry name" value="PRK10078.1"/>
    <property type="match status" value="1"/>
</dbReference>
<dbReference type="NCBIfam" id="TIGR02322">
    <property type="entry name" value="phosphon_PhnN"/>
    <property type="match status" value="1"/>
</dbReference>
<proteinExistence type="inferred from homology"/>
<dbReference type="GO" id="GO:0005524">
    <property type="term" value="F:ATP binding"/>
    <property type="evidence" value="ECO:0007669"/>
    <property type="project" value="UniProtKB-KW"/>
</dbReference>
<dbReference type="InterPro" id="IPR027417">
    <property type="entry name" value="P-loop_NTPase"/>
</dbReference>